<dbReference type="Gene3D" id="1.10.600.10">
    <property type="entry name" value="Farnesyl Diphosphate Synthase"/>
    <property type="match status" value="1"/>
</dbReference>
<dbReference type="SFLD" id="SFLDS00005">
    <property type="entry name" value="Isoprenoid_Synthase_Type_I"/>
    <property type="match status" value="1"/>
</dbReference>
<dbReference type="GO" id="GO:0046872">
    <property type="term" value="F:metal ion binding"/>
    <property type="evidence" value="ECO:0007669"/>
    <property type="project" value="UniProtKB-KW"/>
</dbReference>
<dbReference type="InterPro" id="IPR033749">
    <property type="entry name" value="Polyprenyl_synt_CS"/>
</dbReference>
<dbReference type="AlphaFoldDB" id="A0A8J3A1P1"/>
<evidence type="ECO:0000313" key="8">
    <source>
        <dbReference type="EMBL" id="GGH93484.1"/>
    </source>
</evidence>
<protein>
    <submittedName>
        <fullName evidence="8">Geranylgeranyl pyrophosphate synthetase</fullName>
    </submittedName>
    <submittedName>
        <fullName evidence="9">Polyprenyl synthetase family protein</fullName>
    </submittedName>
</protein>
<dbReference type="EMBL" id="BMGZ01000001">
    <property type="protein sequence ID" value="GGH93484.1"/>
    <property type="molecule type" value="Genomic_DNA"/>
</dbReference>
<keyword evidence="6" id="KW-0414">Isoprene biosynthesis</keyword>
<keyword evidence="5" id="KW-0460">Magnesium</keyword>
<accession>A0A8J3A1P1</accession>
<dbReference type="Pfam" id="PF00348">
    <property type="entry name" value="polyprenyl_synt"/>
    <property type="match status" value="1"/>
</dbReference>
<evidence type="ECO:0000313" key="10">
    <source>
        <dbReference type="Proteomes" id="UP000621856"/>
    </source>
</evidence>
<evidence type="ECO:0000256" key="6">
    <source>
        <dbReference type="ARBA" id="ARBA00023229"/>
    </source>
</evidence>
<keyword evidence="11" id="KW-1185">Reference proteome</keyword>
<dbReference type="InterPro" id="IPR008949">
    <property type="entry name" value="Isoprenoid_synthase_dom_sf"/>
</dbReference>
<dbReference type="PROSITE" id="PS00723">
    <property type="entry name" value="POLYPRENYL_SYNTHASE_1"/>
    <property type="match status" value="1"/>
</dbReference>
<dbReference type="Proteomes" id="UP000818603">
    <property type="component" value="Unassembled WGS sequence"/>
</dbReference>
<dbReference type="CDD" id="cd00685">
    <property type="entry name" value="Trans_IPPS_HT"/>
    <property type="match status" value="1"/>
</dbReference>
<comment type="cofactor">
    <cofactor evidence="1">
        <name>Mg(2+)</name>
        <dbReference type="ChEBI" id="CHEBI:18420"/>
    </cofactor>
</comment>
<evidence type="ECO:0000256" key="3">
    <source>
        <dbReference type="ARBA" id="ARBA00022679"/>
    </source>
</evidence>
<evidence type="ECO:0000256" key="5">
    <source>
        <dbReference type="ARBA" id="ARBA00022842"/>
    </source>
</evidence>
<reference evidence="8" key="1">
    <citation type="journal article" date="2014" name="Int. J. Syst. Evol. Microbiol.">
        <title>Complete genome sequence of Corynebacterium casei LMG S-19264T (=DSM 44701T), isolated from a smear-ripened cheese.</title>
        <authorList>
            <consortium name="US DOE Joint Genome Institute (JGI-PGF)"/>
            <person name="Walter F."/>
            <person name="Albersmeier A."/>
            <person name="Kalinowski J."/>
            <person name="Ruckert C."/>
        </authorList>
    </citation>
    <scope>NUCLEOTIDE SEQUENCE</scope>
    <source>
        <strain evidence="8">CGMCC 1.14984</strain>
    </source>
</reference>
<dbReference type="PANTHER" id="PTHR43281:SF1">
    <property type="entry name" value="FARNESYL DIPHOSPHATE SYNTHASE"/>
    <property type="match status" value="1"/>
</dbReference>
<dbReference type="RefSeq" id="WP_155136995.1">
    <property type="nucleotide sequence ID" value="NZ_BMGZ01000001.1"/>
</dbReference>
<reference evidence="8" key="3">
    <citation type="submission" date="2020-09" db="EMBL/GenBank/DDBJ databases">
        <authorList>
            <person name="Sun Q."/>
            <person name="Zhou Y."/>
        </authorList>
    </citation>
    <scope>NUCLEOTIDE SEQUENCE</scope>
    <source>
        <strain evidence="8">CGMCC 1.14984</strain>
    </source>
</reference>
<organism evidence="8 10">
    <name type="scientific">Aquisalinus luteolus</name>
    <dbReference type="NCBI Taxonomy" id="1566827"/>
    <lineage>
        <taxon>Bacteria</taxon>
        <taxon>Pseudomonadati</taxon>
        <taxon>Pseudomonadota</taxon>
        <taxon>Alphaproteobacteria</taxon>
        <taxon>Parvularculales</taxon>
        <taxon>Parvularculaceae</taxon>
        <taxon>Aquisalinus</taxon>
    </lineage>
</organism>
<keyword evidence="3 7" id="KW-0808">Transferase</keyword>
<evidence type="ECO:0000313" key="11">
    <source>
        <dbReference type="Proteomes" id="UP000818603"/>
    </source>
</evidence>
<dbReference type="FunFam" id="1.10.600.10:FF:000001">
    <property type="entry name" value="Geranylgeranyl diphosphate synthase"/>
    <property type="match status" value="1"/>
</dbReference>
<reference evidence="9 11" key="2">
    <citation type="submission" date="2020-02" db="EMBL/GenBank/DDBJ databases">
        <title>Genome sequence of Parvularcula flava strain NH6-79.</title>
        <authorList>
            <person name="Abdul Karim M.H."/>
            <person name="Lam M.Q."/>
            <person name="Chen S.J."/>
            <person name="Yahya A."/>
            <person name="Shahir S."/>
            <person name="Shamsir M.S."/>
            <person name="Chong C.S."/>
        </authorList>
    </citation>
    <scope>NUCLEOTIDE SEQUENCE [LARGE SCALE GENOMIC DNA]</scope>
    <source>
        <strain evidence="9 11">NH6-79</strain>
    </source>
</reference>
<evidence type="ECO:0000256" key="7">
    <source>
        <dbReference type="RuleBase" id="RU004466"/>
    </source>
</evidence>
<comment type="caution">
    <text evidence="8">The sequence shown here is derived from an EMBL/GenBank/DDBJ whole genome shotgun (WGS) entry which is preliminary data.</text>
</comment>
<sequence length="310" mass="32583">MAFAPEHHGLTEADFARLKSVTETRLADLVPDQGGPARAARHSLLSPAKRLRAIMTMLAARQCGGLEEDALDAACAVEMVHTASLIFDDLPAMDDAALRRGVPSTHVAFGEDVAILAGIGLMNGAFGVIARDGQLSNGQKTRLVDILSASIGWAGLVNGQALDLEQEMSQPMSAGARKAATLDELHHCKTGALFVAAVLSGAECAGADERTADHLCAYARSIGLAYQAFDDVLDQIVDDAEAGKSTSRDAGKLTSVSLHGLDRARTMAEQHIEDAIGHARRAGGGDAPLADLADFISRKFDEKFARTAAE</sequence>
<proteinExistence type="inferred from homology"/>
<dbReference type="PANTHER" id="PTHR43281">
    <property type="entry name" value="FARNESYL DIPHOSPHATE SYNTHASE"/>
    <property type="match status" value="1"/>
</dbReference>
<comment type="similarity">
    <text evidence="2 7">Belongs to the FPP/GGPP synthase family.</text>
</comment>
<dbReference type="GO" id="GO:0004659">
    <property type="term" value="F:prenyltransferase activity"/>
    <property type="evidence" value="ECO:0007669"/>
    <property type="project" value="InterPro"/>
</dbReference>
<dbReference type="EMBL" id="VCJR02000001">
    <property type="protein sequence ID" value="NHK26811.1"/>
    <property type="molecule type" value="Genomic_DNA"/>
</dbReference>
<evidence type="ECO:0000313" key="9">
    <source>
        <dbReference type="EMBL" id="NHK26811.1"/>
    </source>
</evidence>
<evidence type="ECO:0000256" key="4">
    <source>
        <dbReference type="ARBA" id="ARBA00022723"/>
    </source>
</evidence>
<dbReference type="GO" id="GO:0016114">
    <property type="term" value="P:terpenoid biosynthetic process"/>
    <property type="evidence" value="ECO:0007669"/>
    <property type="project" value="UniProtKB-ARBA"/>
</dbReference>
<evidence type="ECO:0000256" key="2">
    <source>
        <dbReference type="ARBA" id="ARBA00006706"/>
    </source>
</evidence>
<gene>
    <name evidence="8" type="primary">ggpP</name>
    <name evidence="9" type="ORF">FF098_002670</name>
    <name evidence="8" type="ORF">GCM10011355_05430</name>
</gene>
<evidence type="ECO:0000256" key="1">
    <source>
        <dbReference type="ARBA" id="ARBA00001946"/>
    </source>
</evidence>
<name>A0A8J3A1P1_9PROT</name>
<dbReference type="SUPFAM" id="SSF48576">
    <property type="entry name" value="Terpenoid synthases"/>
    <property type="match status" value="1"/>
</dbReference>
<dbReference type="InterPro" id="IPR000092">
    <property type="entry name" value="Polyprenyl_synt"/>
</dbReference>
<dbReference type="Proteomes" id="UP000621856">
    <property type="component" value="Unassembled WGS sequence"/>
</dbReference>
<keyword evidence="4" id="KW-0479">Metal-binding</keyword>